<dbReference type="OrthoDB" id="10249393at2759"/>
<dbReference type="Pfam" id="PF00644">
    <property type="entry name" value="PARP"/>
    <property type="match status" value="1"/>
</dbReference>
<evidence type="ECO:0000313" key="4">
    <source>
        <dbReference type="EMBL" id="CAG2220125.1"/>
    </source>
</evidence>
<comment type="caution">
    <text evidence="4">The sequence shown here is derived from an EMBL/GenBank/DDBJ whole genome shotgun (WGS) entry which is preliminary data.</text>
</comment>
<reference evidence="4" key="1">
    <citation type="submission" date="2021-03" db="EMBL/GenBank/DDBJ databases">
        <authorList>
            <person name="Bekaert M."/>
        </authorList>
    </citation>
    <scope>NUCLEOTIDE SEQUENCE</scope>
</reference>
<sequence>MADKINLAGFSALGPVELQMFKNALMELEDDKDDDMYSRPGAQLSGKQTFTSEDGKSVTGYPVLVDFRRLLQLSPSNLTAAFTGDSSIIPGISNKDLLHSVIGLYDVSLSEMTPDVLYSTVCEKWARTIVIVRDIKDTIIDMEEHRLCKSGKKEKETENEIKEEEDGKDKYEEEESAPSKFAGVYSDTESEEEEDDEEDEEEDFSLGINSFIKTAVQRRKQRKSKDKIEESDCGVENRILGCATYEKKYIKHKERVVHLTLVTVRKRFRKYGLGKYLLQQIIDPAIVGQYDAVVVHADNAAVDFFQKYGFSDDIVLNSRWSDLAEQFTNCTLMCYLPGFSGHSLLKTIKIPDFEVFELEQEFNKWKSKTTEVYQNQVSIVMRMKHEIIQLKALVDRQQKLIETLLRDNDRVKKERATIEKEFLDYRLGSTSITHKFSPTLTDRLDDVEDEINTEILINDLQKQVELMDLTVKRKRIESLLETDPINRSKLTTVGTQRNRIQSLLETDPINRSKLTTVDDCKYLSFPPAKQRNANEPYDHMKDAAFFYDVTERFKKGMKLDPDFKTRNVEVNTISKATLTDRFQEKYRDKIKVLHDPSMVADLYFCSDKMERAQDILKLGFSSSDIVAGSYGKGLYFSKFPSRASQHSKSGKVLLVEVGLGKVETVMKRDGQRQKPGAGFDSILIPGRIIRDTGNGDSTMNEEYVIFEPSQVMPLCLISMTEP</sequence>
<feature type="compositionally biased region" description="Basic and acidic residues" evidence="2">
    <location>
        <begin position="150"/>
        <end position="171"/>
    </location>
</feature>
<feature type="region of interest" description="Disordered" evidence="2">
    <location>
        <begin position="150"/>
        <end position="203"/>
    </location>
</feature>
<evidence type="ECO:0000256" key="1">
    <source>
        <dbReference type="SAM" id="Coils"/>
    </source>
</evidence>
<accession>A0A8S3SQ04</accession>
<evidence type="ECO:0000259" key="3">
    <source>
        <dbReference type="PROSITE" id="PS51186"/>
    </source>
</evidence>
<feature type="compositionally biased region" description="Acidic residues" evidence="2">
    <location>
        <begin position="188"/>
        <end position="203"/>
    </location>
</feature>
<dbReference type="Proteomes" id="UP000683360">
    <property type="component" value="Unassembled WGS sequence"/>
</dbReference>
<dbReference type="InterPro" id="IPR016181">
    <property type="entry name" value="Acyl_CoA_acyltransferase"/>
</dbReference>
<dbReference type="Gene3D" id="3.40.630.30">
    <property type="match status" value="1"/>
</dbReference>
<name>A0A8S3SQ04_MYTED</name>
<dbReference type="GO" id="GO:0016747">
    <property type="term" value="F:acyltransferase activity, transferring groups other than amino-acyl groups"/>
    <property type="evidence" value="ECO:0007669"/>
    <property type="project" value="InterPro"/>
</dbReference>
<dbReference type="InterPro" id="IPR012317">
    <property type="entry name" value="Poly(ADP-ribose)pol_cat_dom"/>
</dbReference>
<dbReference type="CDD" id="cd04301">
    <property type="entry name" value="NAT_SF"/>
    <property type="match status" value="1"/>
</dbReference>
<organism evidence="4 5">
    <name type="scientific">Mytilus edulis</name>
    <name type="common">Blue mussel</name>
    <dbReference type="NCBI Taxonomy" id="6550"/>
    <lineage>
        <taxon>Eukaryota</taxon>
        <taxon>Metazoa</taxon>
        <taxon>Spiralia</taxon>
        <taxon>Lophotrochozoa</taxon>
        <taxon>Mollusca</taxon>
        <taxon>Bivalvia</taxon>
        <taxon>Autobranchia</taxon>
        <taxon>Pteriomorphia</taxon>
        <taxon>Mytilida</taxon>
        <taxon>Mytiloidea</taxon>
        <taxon>Mytilidae</taxon>
        <taxon>Mytilinae</taxon>
        <taxon>Mytilus</taxon>
    </lineage>
</organism>
<dbReference type="Pfam" id="PF13673">
    <property type="entry name" value="Acetyltransf_10"/>
    <property type="match status" value="1"/>
</dbReference>
<dbReference type="PROSITE" id="PS51186">
    <property type="entry name" value="GNAT"/>
    <property type="match status" value="1"/>
</dbReference>
<evidence type="ECO:0000256" key="2">
    <source>
        <dbReference type="SAM" id="MobiDB-lite"/>
    </source>
</evidence>
<dbReference type="SUPFAM" id="SSF55729">
    <property type="entry name" value="Acyl-CoA N-acyltransferases (Nat)"/>
    <property type="match status" value="1"/>
</dbReference>
<proteinExistence type="predicted"/>
<keyword evidence="5" id="KW-1185">Reference proteome</keyword>
<feature type="domain" description="N-acetyltransferase" evidence="3">
    <location>
        <begin position="183"/>
        <end position="337"/>
    </location>
</feature>
<keyword evidence="1" id="KW-0175">Coiled coil</keyword>
<dbReference type="EMBL" id="CAJPWZ010001650">
    <property type="protein sequence ID" value="CAG2220125.1"/>
    <property type="molecule type" value="Genomic_DNA"/>
</dbReference>
<dbReference type="Gene3D" id="3.90.228.10">
    <property type="match status" value="1"/>
</dbReference>
<dbReference type="AlphaFoldDB" id="A0A8S3SQ04"/>
<dbReference type="GO" id="GO:0003950">
    <property type="term" value="F:NAD+ poly-ADP-ribosyltransferase activity"/>
    <property type="evidence" value="ECO:0007669"/>
    <property type="project" value="InterPro"/>
</dbReference>
<dbReference type="InterPro" id="IPR000182">
    <property type="entry name" value="GNAT_dom"/>
</dbReference>
<evidence type="ECO:0000313" key="5">
    <source>
        <dbReference type="Proteomes" id="UP000683360"/>
    </source>
</evidence>
<dbReference type="SUPFAM" id="SSF56399">
    <property type="entry name" value="ADP-ribosylation"/>
    <property type="match status" value="1"/>
</dbReference>
<protein>
    <recommendedName>
        <fullName evidence="3">N-acetyltransferase domain-containing protein</fullName>
    </recommendedName>
</protein>
<gene>
    <name evidence="4" type="ORF">MEDL_33644</name>
</gene>
<feature type="coiled-coil region" evidence="1">
    <location>
        <begin position="394"/>
        <end position="421"/>
    </location>
</feature>